<name>A0ABR9C5A0_9HYPH</name>
<comment type="similarity">
    <text evidence="1">Belongs to the LysR transcriptional regulatory family.</text>
</comment>
<evidence type="ECO:0000313" key="6">
    <source>
        <dbReference type="EMBL" id="MBD8874990.1"/>
    </source>
</evidence>
<evidence type="ECO:0000256" key="4">
    <source>
        <dbReference type="ARBA" id="ARBA00023163"/>
    </source>
</evidence>
<dbReference type="EMBL" id="JACYXJ010000001">
    <property type="protein sequence ID" value="MBD8874990.1"/>
    <property type="molecule type" value="Genomic_DNA"/>
</dbReference>
<proteinExistence type="inferred from homology"/>
<keyword evidence="2" id="KW-0805">Transcription regulation</keyword>
<dbReference type="PANTHER" id="PTHR30537:SF26">
    <property type="entry name" value="GLYCINE CLEAVAGE SYSTEM TRANSCRIPTIONAL ACTIVATOR"/>
    <property type="match status" value="1"/>
</dbReference>
<organism evidence="6 7">
    <name type="scientific">Roseibium polysiphoniae</name>
    <dbReference type="NCBI Taxonomy" id="2571221"/>
    <lineage>
        <taxon>Bacteria</taxon>
        <taxon>Pseudomonadati</taxon>
        <taxon>Pseudomonadota</taxon>
        <taxon>Alphaproteobacteria</taxon>
        <taxon>Hyphomicrobiales</taxon>
        <taxon>Stappiaceae</taxon>
        <taxon>Roseibium</taxon>
    </lineage>
</organism>
<evidence type="ECO:0000256" key="1">
    <source>
        <dbReference type="ARBA" id="ARBA00009437"/>
    </source>
</evidence>
<evidence type="ECO:0000256" key="3">
    <source>
        <dbReference type="ARBA" id="ARBA00023125"/>
    </source>
</evidence>
<dbReference type="InterPro" id="IPR036388">
    <property type="entry name" value="WH-like_DNA-bd_sf"/>
</dbReference>
<dbReference type="InterPro" id="IPR036390">
    <property type="entry name" value="WH_DNA-bd_sf"/>
</dbReference>
<dbReference type="InterPro" id="IPR000847">
    <property type="entry name" value="LysR_HTH_N"/>
</dbReference>
<dbReference type="PANTHER" id="PTHR30537">
    <property type="entry name" value="HTH-TYPE TRANSCRIPTIONAL REGULATOR"/>
    <property type="match status" value="1"/>
</dbReference>
<dbReference type="InterPro" id="IPR005119">
    <property type="entry name" value="LysR_subst-bd"/>
</dbReference>
<evidence type="ECO:0000256" key="2">
    <source>
        <dbReference type="ARBA" id="ARBA00023015"/>
    </source>
</evidence>
<comment type="caution">
    <text evidence="6">The sequence shown here is derived from an EMBL/GenBank/DDBJ whole genome shotgun (WGS) entry which is preliminary data.</text>
</comment>
<evidence type="ECO:0000259" key="5">
    <source>
        <dbReference type="PROSITE" id="PS50931"/>
    </source>
</evidence>
<protein>
    <submittedName>
        <fullName evidence="6">LysR family transcriptional regulator</fullName>
    </submittedName>
</protein>
<feature type="domain" description="HTH lysR-type" evidence="5">
    <location>
        <begin position="7"/>
        <end position="64"/>
    </location>
</feature>
<dbReference type="Gene3D" id="3.40.190.10">
    <property type="entry name" value="Periplasmic binding protein-like II"/>
    <property type="match status" value="2"/>
</dbReference>
<accession>A0ABR9C5A0</accession>
<dbReference type="SUPFAM" id="SSF53850">
    <property type="entry name" value="Periplasmic binding protein-like II"/>
    <property type="match status" value="1"/>
</dbReference>
<keyword evidence="3" id="KW-0238">DNA-binding</keyword>
<dbReference type="RefSeq" id="WP_192106748.1">
    <property type="nucleotide sequence ID" value="NZ_JACYXJ010000001.1"/>
</dbReference>
<keyword evidence="7" id="KW-1185">Reference proteome</keyword>
<dbReference type="Pfam" id="PF03466">
    <property type="entry name" value="LysR_substrate"/>
    <property type="match status" value="1"/>
</dbReference>
<dbReference type="InterPro" id="IPR058163">
    <property type="entry name" value="LysR-type_TF_proteobact-type"/>
</dbReference>
<reference evidence="6 7" key="1">
    <citation type="submission" date="2020-09" db="EMBL/GenBank/DDBJ databases">
        <title>The genome sequence of type strain Labrenzia polysiphoniae KACC 19711.</title>
        <authorList>
            <person name="Liu Y."/>
        </authorList>
    </citation>
    <scope>NUCLEOTIDE SEQUENCE [LARGE SCALE GENOMIC DNA]</scope>
    <source>
        <strain evidence="6 7">KACC 19711</strain>
    </source>
</reference>
<dbReference type="Gene3D" id="1.10.10.10">
    <property type="entry name" value="Winged helix-like DNA-binding domain superfamily/Winged helix DNA-binding domain"/>
    <property type="match status" value="1"/>
</dbReference>
<dbReference type="PROSITE" id="PS50931">
    <property type="entry name" value="HTH_LYSR"/>
    <property type="match status" value="1"/>
</dbReference>
<dbReference type="PRINTS" id="PR00039">
    <property type="entry name" value="HTHLYSR"/>
</dbReference>
<dbReference type="SUPFAM" id="SSF46785">
    <property type="entry name" value="Winged helix' DNA-binding domain"/>
    <property type="match status" value="1"/>
</dbReference>
<dbReference type="Proteomes" id="UP000615687">
    <property type="component" value="Unassembled WGS sequence"/>
</dbReference>
<keyword evidence="4" id="KW-0804">Transcription</keyword>
<evidence type="ECO:0000313" key="7">
    <source>
        <dbReference type="Proteomes" id="UP000615687"/>
    </source>
</evidence>
<sequence length="302" mass="33261">MDWRRLPSLSALRAFSAVAEKKSFSSAGRELNVTHAAVSQQVRGLEGQLGTQLVVREGRGLGLTSDGEHLAAGLRDAFAGIYETVEDLRRNDEERPLNITMTPSFAVSWLMPRISDFRQENPHVELMLNPTADVVEFAPGGVDLAIRFGNGDWPGLEAQQLLASNYVVVGAHKLLGDRELTDPSDIQDFPWLQELGTNELSIWLEGQGVVPRAKLNITHLPGYMVLDGLRRGDGISATARVFVENDIQAGTLRVLFEDMKPQTSGYYLVRKPGVPRPPLKAFITWIRQRAREAEACCAASTA</sequence>
<dbReference type="Pfam" id="PF00126">
    <property type="entry name" value="HTH_1"/>
    <property type="match status" value="1"/>
</dbReference>
<gene>
    <name evidence="6" type="ORF">IG617_01705</name>
</gene>